<dbReference type="PANTHER" id="PTHR24394:SF29">
    <property type="entry name" value="MYONEURIN"/>
    <property type="match status" value="1"/>
</dbReference>
<dbReference type="InterPro" id="IPR013087">
    <property type="entry name" value="Znf_C2H2_type"/>
</dbReference>
<keyword evidence="2" id="KW-0479">Metal-binding</keyword>
<dbReference type="InterPro" id="IPR036236">
    <property type="entry name" value="Znf_C2H2_sf"/>
</dbReference>
<dbReference type="EnsemblMetazoa" id="XM_050660886.1">
    <property type="protein sequence ID" value="XP_050516843.1"/>
    <property type="gene ID" value="LOC126891660"/>
</dbReference>
<evidence type="ECO:0000313" key="11">
    <source>
        <dbReference type="Proteomes" id="UP001652700"/>
    </source>
</evidence>
<dbReference type="SMART" id="SM00355">
    <property type="entry name" value="ZnF_C2H2"/>
    <property type="match status" value="3"/>
</dbReference>
<dbReference type="SUPFAM" id="SSF57667">
    <property type="entry name" value="beta-beta-alpha zinc fingers"/>
    <property type="match status" value="1"/>
</dbReference>
<comment type="subcellular location">
    <subcellularLocation>
        <location evidence="1">Nucleus</location>
    </subcellularLocation>
</comment>
<organism evidence="10 11">
    <name type="scientific">Diabrotica virgifera virgifera</name>
    <name type="common">western corn rootworm</name>
    <dbReference type="NCBI Taxonomy" id="50390"/>
    <lineage>
        <taxon>Eukaryota</taxon>
        <taxon>Metazoa</taxon>
        <taxon>Ecdysozoa</taxon>
        <taxon>Arthropoda</taxon>
        <taxon>Hexapoda</taxon>
        <taxon>Insecta</taxon>
        <taxon>Pterygota</taxon>
        <taxon>Neoptera</taxon>
        <taxon>Endopterygota</taxon>
        <taxon>Coleoptera</taxon>
        <taxon>Polyphaga</taxon>
        <taxon>Cucujiformia</taxon>
        <taxon>Chrysomeloidea</taxon>
        <taxon>Chrysomelidae</taxon>
        <taxon>Galerucinae</taxon>
        <taxon>Diabroticina</taxon>
        <taxon>Diabroticites</taxon>
        <taxon>Diabrotica</taxon>
    </lineage>
</organism>
<evidence type="ECO:0000313" key="10">
    <source>
        <dbReference type="EnsemblMetazoa" id="XP_050516843.1"/>
    </source>
</evidence>
<reference evidence="10" key="1">
    <citation type="submission" date="2025-05" db="UniProtKB">
        <authorList>
            <consortium name="EnsemblMetazoa"/>
        </authorList>
    </citation>
    <scope>IDENTIFICATION</scope>
</reference>
<dbReference type="PROSITE" id="PS00028">
    <property type="entry name" value="ZINC_FINGER_C2H2_1"/>
    <property type="match status" value="2"/>
</dbReference>
<keyword evidence="3" id="KW-0677">Repeat</keyword>
<evidence type="ECO:0000256" key="6">
    <source>
        <dbReference type="ARBA" id="ARBA00023242"/>
    </source>
</evidence>
<sequence>MTKRLLVKRKRTEKPNFRLFSFEYYFEKHNEKVRVCKAFFLATLCISQKPVYNVHTKKSDSGTAQSIQRGKNITYKISKEAKNRIQQHIESFPYVEAYYCRENYLEPSLNVQKMDKAKQKRRRGRVKIKEKEFKEELPEEIKVKVEIEEEEFKEELPEETRVKEEIEEEEEDEYKEEPPEEAVLKFACELCDEKILSSLDFALHSVKHSQDQKHHCHHCDGRSYKRVNAIHHHMRWVHGGMGKYMPCEVCKTIFPEWIQALEHKNFDSGEMPYHCEECDKYFMFSWLLRTHYRLFHPKSKVPAALPRYYGI</sequence>
<accession>A0ABM5L327</accession>
<dbReference type="PROSITE" id="PS50157">
    <property type="entry name" value="ZINC_FINGER_C2H2_2"/>
    <property type="match status" value="1"/>
</dbReference>
<dbReference type="Gene3D" id="3.30.160.60">
    <property type="entry name" value="Classic Zinc Finger"/>
    <property type="match status" value="2"/>
</dbReference>
<name>A0ABM5L327_DIAVI</name>
<keyword evidence="11" id="KW-1185">Reference proteome</keyword>
<evidence type="ECO:0000256" key="3">
    <source>
        <dbReference type="ARBA" id="ARBA00022737"/>
    </source>
</evidence>
<feature type="domain" description="C2H2-type" evidence="9">
    <location>
        <begin position="273"/>
        <end position="301"/>
    </location>
</feature>
<feature type="compositionally biased region" description="Acidic residues" evidence="8">
    <location>
        <begin position="165"/>
        <end position="176"/>
    </location>
</feature>
<dbReference type="RefSeq" id="XP_050516843.1">
    <property type="nucleotide sequence ID" value="XM_050660886.1"/>
</dbReference>
<keyword evidence="6" id="KW-0539">Nucleus</keyword>
<keyword evidence="4 7" id="KW-0863">Zinc-finger</keyword>
<evidence type="ECO:0000256" key="7">
    <source>
        <dbReference type="PROSITE-ProRule" id="PRU00042"/>
    </source>
</evidence>
<protein>
    <recommendedName>
        <fullName evidence="9">C2H2-type domain-containing protein</fullName>
    </recommendedName>
</protein>
<evidence type="ECO:0000256" key="4">
    <source>
        <dbReference type="ARBA" id="ARBA00022771"/>
    </source>
</evidence>
<evidence type="ECO:0000256" key="8">
    <source>
        <dbReference type="SAM" id="MobiDB-lite"/>
    </source>
</evidence>
<evidence type="ECO:0000259" key="9">
    <source>
        <dbReference type="PROSITE" id="PS50157"/>
    </source>
</evidence>
<keyword evidence="5" id="KW-0862">Zinc</keyword>
<dbReference type="GeneID" id="126891660"/>
<evidence type="ECO:0000256" key="1">
    <source>
        <dbReference type="ARBA" id="ARBA00004123"/>
    </source>
</evidence>
<feature type="region of interest" description="Disordered" evidence="8">
    <location>
        <begin position="156"/>
        <end position="176"/>
    </location>
</feature>
<evidence type="ECO:0000256" key="5">
    <source>
        <dbReference type="ARBA" id="ARBA00022833"/>
    </source>
</evidence>
<dbReference type="Proteomes" id="UP001652700">
    <property type="component" value="Unplaced"/>
</dbReference>
<dbReference type="PANTHER" id="PTHR24394">
    <property type="entry name" value="ZINC FINGER PROTEIN"/>
    <property type="match status" value="1"/>
</dbReference>
<proteinExistence type="predicted"/>
<evidence type="ECO:0000256" key="2">
    <source>
        <dbReference type="ARBA" id="ARBA00022723"/>
    </source>
</evidence>